<evidence type="ECO:0000313" key="4">
    <source>
        <dbReference type="EMBL" id="CAB4198742.1"/>
    </source>
</evidence>
<evidence type="ECO:0000313" key="3">
    <source>
        <dbReference type="EMBL" id="CAB4181478.1"/>
    </source>
</evidence>
<sequence length="212" mass="24512">MGIRHDWWHEEFAKGDPSAQMGGGDGVQGVPHPTHKWLTEYLPNGSSLLDVGCCNAHTYESILRSGKTINYWGVDHLSELVEWCQKTYPDANFSQTDAGDLQDFEDNSFDYVLSRHVHEHQNHYSQHFMEMWRVAKKQVIIVGFLEFTGTDFDRLQYGVKEGDKFLPHWFNMYSRSGMEKFIAYNMPNSEVEIMEDYEGTGHPIIIIKKAQS</sequence>
<dbReference type="InterPro" id="IPR013216">
    <property type="entry name" value="Methyltransf_11"/>
</dbReference>
<protein>
    <submittedName>
        <fullName evidence="2">MetW, methionine biosynthesis protein MetW</fullName>
    </submittedName>
</protein>
<dbReference type="Gene3D" id="3.40.50.150">
    <property type="entry name" value="Vaccinia Virus protein VP39"/>
    <property type="match status" value="1"/>
</dbReference>
<dbReference type="InterPro" id="IPR029063">
    <property type="entry name" value="SAM-dependent_MTases_sf"/>
</dbReference>
<dbReference type="EMBL" id="LR796938">
    <property type="protein sequence ID" value="CAB4176340.1"/>
    <property type="molecule type" value="Genomic_DNA"/>
</dbReference>
<evidence type="ECO:0000313" key="2">
    <source>
        <dbReference type="EMBL" id="CAB4176340.1"/>
    </source>
</evidence>
<feature type="domain" description="Methyltransferase type 11" evidence="1">
    <location>
        <begin position="49"/>
        <end position="141"/>
    </location>
</feature>
<evidence type="ECO:0000259" key="1">
    <source>
        <dbReference type="Pfam" id="PF08241"/>
    </source>
</evidence>
<proteinExistence type="predicted"/>
<reference evidence="2" key="1">
    <citation type="submission" date="2020-05" db="EMBL/GenBank/DDBJ databases">
        <authorList>
            <person name="Chiriac C."/>
            <person name="Salcher M."/>
            <person name="Ghai R."/>
            <person name="Kavagutti S V."/>
        </authorList>
    </citation>
    <scope>NUCLEOTIDE SEQUENCE</scope>
</reference>
<organism evidence="2">
    <name type="scientific">uncultured Caudovirales phage</name>
    <dbReference type="NCBI Taxonomy" id="2100421"/>
    <lineage>
        <taxon>Viruses</taxon>
        <taxon>Duplodnaviria</taxon>
        <taxon>Heunggongvirae</taxon>
        <taxon>Uroviricota</taxon>
        <taxon>Caudoviricetes</taxon>
        <taxon>Peduoviridae</taxon>
        <taxon>Maltschvirus</taxon>
        <taxon>Maltschvirus maltsch</taxon>
    </lineage>
</organism>
<gene>
    <name evidence="3" type="ORF">UFOVP1075_41</name>
    <name evidence="4" type="ORF">UFOVP1312_33</name>
    <name evidence="5" type="ORF">UFOVP1426_25</name>
    <name evidence="6" type="ORF">UFOVP1522_62</name>
    <name evidence="2" type="ORF">UFOVP989_25</name>
</gene>
<dbReference type="EMBL" id="LR797263">
    <property type="protein sequence ID" value="CAB4198742.1"/>
    <property type="molecule type" value="Genomic_DNA"/>
</dbReference>
<name>A0A6J5PWU7_9CAUD</name>
<dbReference type="Pfam" id="PF08241">
    <property type="entry name" value="Methyltransf_11"/>
    <property type="match status" value="1"/>
</dbReference>
<dbReference type="CDD" id="cd02440">
    <property type="entry name" value="AdoMet_MTases"/>
    <property type="match status" value="1"/>
</dbReference>
<evidence type="ECO:0000313" key="6">
    <source>
        <dbReference type="EMBL" id="CAB5227593.1"/>
    </source>
</evidence>
<accession>A0A6J5PWU7</accession>
<dbReference type="EMBL" id="LR798372">
    <property type="protein sequence ID" value="CAB5227593.1"/>
    <property type="molecule type" value="Genomic_DNA"/>
</dbReference>
<dbReference type="SUPFAM" id="SSF53335">
    <property type="entry name" value="S-adenosyl-L-methionine-dependent methyltransferases"/>
    <property type="match status" value="1"/>
</dbReference>
<dbReference type="EMBL" id="LR797370">
    <property type="protein sequence ID" value="CAB4210606.1"/>
    <property type="molecule type" value="Genomic_DNA"/>
</dbReference>
<evidence type="ECO:0000313" key="5">
    <source>
        <dbReference type="EMBL" id="CAB4210606.1"/>
    </source>
</evidence>
<dbReference type="EMBL" id="LR797011">
    <property type="protein sequence ID" value="CAB4181478.1"/>
    <property type="molecule type" value="Genomic_DNA"/>
</dbReference>
<dbReference type="GO" id="GO:0008757">
    <property type="term" value="F:S-adenosylmethionine-dependent methyltransferase activity"/>
    <property type="evidence" value="ECO:0007669"/>
    <property type="project" value="InterPro"/>
</dbReference>